<dbReference type="EMBL" id="PKPP01003235">
    <property type="protein sequence ID" value="PWA70462.1"/>
    <property type="molecule type" value="Genomic_DNA"/>
</dbReference>
<protein>
    <submittedName>
        <fullName evidence="2">Uncharacterized protein</fullName>
    </submittedName>
</protein>
<dbReference type="OrthoDB" id="667051at2759"/>
<accession>A0A2U1NAF2</accession>
<dbReference type="AlphaFoldDB" id="A0A2U1NAF2"/>
<dbReference type="Pfam" id="PF07816">
    <property type="entry name" value="DUF1645"/>
    <property type="match status" value="2"/>
</dbReference>
<feature type="compositionally biased region" description="Polar residues" evidence="1">
    <location>
        <begin position="1"/>
        <end position="13"/>
    </location>
</feature>
<dbReference type="PANTHER" id="PTHR33095">
    <property type="entry name" value="OS07G0619500 PROTEIN"/>
    <property type="match status" value="1"/>
</dbReference>
<keyword evidence="3" id="KW-1185">Reference proteome</keyword>
<evidence type="ECO:0000313" key="2">
    <source>
        <dbReference type="EMBL" id="PWA70462.1"/>
    </source>
</evidence>
<feature type="compositionally biased region" description="Polar residues" evidence="1">
    <location>
        <begin position="21"/>
        <end position="34"/>
    </location>
</feature>
<organism evidence="2 3">
    <name type="scientific">Artemisia annua</name>
    <name type="common">Sweet wormwood</name>
    <dbReference type="NCBI Taxonomy" id="35608"/>
    <lineage>
        <taxon>Eukaryota</taxon>
        <taxon>Viridiplantae</taxon>
        <taxon>Streptophyta</taxon>
        <taxon>Embryophyta</taxon>
        <taxon>Tracheophyta</taxon>
        <taxon>Spermatophyta</taxon>
        <taxon>Magnoliopsida</taxon>
        <taxon>eudicotyledons</taxon>
        <taxon>Gunneridae</taxon>
        <taxon>Pentapetalae</taxon>
        <taxon>asterids</taxon>
        <taxon>campanulids</taxon>
        <taxon>Asterales</taxon>
        <taxon>Asteraceae</taxon>
        <taxon>Asteroideae</taxon>
        <taxon>Anthemideae</taxon>
        <taxon>Artemisiinae</taxon>
        <taxon>Artemisia</taxon>
    </lineage>
</organism>
<feature type="compositionally biased region" description="Low complexity" evidence="1">
    <location>
        <begin position="179"/>
        <end position="189"/>
    </location>
</feature>
<feature type="compositionally biased region" description="Polar residues" evidence="1">
    <location>
        <begin position="42"/>
        <end position="53"/>
    </location>
</feature>
<feature type="region of interest" description="Disordered" evidence="1">
    <location>
        <begin position="102"/>
        <end position="206"/>
    </location>
</feature>
<dbReference type="Proteomes" id="UP000245207">
    <property type="component" value="Unassembled WGS sequence"/>
</dbReference>
<dbReference type="STRING" id="35608.A0A2U1NAF2"/>
<dbReference type="InterPro" id="IPR012442">
    <property type="entry name" value="DUF1645_plant"/>
</dbReference>
<dbReference type="PANTHER" id="PTHR33095:SF57">
    <property type="entry name" value="EXPRESSED PROTEIN"/>
    <property type="match status" value="1"/>
</dbReference>
<feature type="compositionally biased region" description="Basic and acidic residues" evidence="1">
    <location>
        <begin position="109"/>
        <end position="119"/>
    </location>
</feature>
<sequence>MDDNEPTNPNAVTFSDDIDSAVSTPYASAPSSPGRQGFFYSAPTSPSHRSSTLETAAGGSFEFELATGSPVIGTMTSADELFLNGQIRPMRLSSHLQCPQDVMLDDGGGDERGRDFTARDRRRRARSMSPLRSTGAWLDESNEIDGSESKTDEIEVPAVKMAPKKSKKASESKTDENEAPAAKTAPKKAVNGGSVNRKMKGGRSAHEVHYTTNRAQAEEMRRKTFLPYRQGLLGCLGFSSKGYGAMNGFARALNPVSSSFATLHTDASIYQLHEKELKNEWHRQQMFLGQHDPYQKLPVLTNPFLPVTQLPKLPILPLLMSTD</sequence>
<reference evidence="2 3" key="1">
    <citation type="journal article" date="2018" name="Mol. Plant">
        <title>The genome of Artemisia annua provides insight into the evolution of Asteraceae family and artemisinin biosynthesis.</title>
        <authorList>
            <person name="Shen Q."/>
            <person name="Zhang L."/>
            <person name="Liao Z."/>
            <person name="Wang S."/>
            <person name="Yan T."/>
            <person name="Shi P."/>
            <person name="Liu M."/>
            <person name="Fu X."/>
            <person name="Pan Q."/>
            <person name="Wang Y."/>
            <person name="Lv Z."/>
            <person name="Lu X."/>
            <person name="Zhang F."/>
            <person name="Jiang W."/>
            <person name="Ma Y."/>
            <person name="Chen M."/>
            <person name="Hao X."/>
            <person name="Li L."/>
            <person name="Tang Y."/>
            <person name="Lv G."/>
            <person name="Zhou Y."/>
            <person name="Sun X."/>
            <person name="Brodelius P.E."/>
            <person name="Rose J.K.C."/>
            <person name="Tang K."/>
        </authorList>
    </citation>
    <scope>NUCLEOTIDE SEQUENCE [LARGE SCALE GENOMIC DNA]</scope>
    <source>
        <strain evidence="3">cv. Huhao1</strain>
        <tissue evidence="2">Leaf</tissue>
    </source>
</reference>
<evidence type="ECO:0000256" key="1">
    <source>
        <dbReference type="SAM" id="MobiDB-lite"/>
    </source>
</evidence>
<name>A0A2U1NAF2_ARTAN</name>
<comment type="caution">
    <text evidence="2">The sequence shown here is derived from an EMBL/GenBank/DDBJ whole genome shotgun (WGS) entry which is preliminary data.</text>
</comment>
<proteinExistence type="predicted"/>
<gene>
    <name evidence="2" type="ORF">CTI12_AA284550</name>
</gene>
<feature type="region of interest" description="Disordered" evidence="1">
    <location>
        <begin position="1"/>
        <end position="53"/>
    </location>
</feature>
<evidence type="ECO:0000313" key="3">
    <source>
        <dbReference type="Proteomes" id="UP000245207"/>
    </source>
</evidence>